<protein>
    <recommendedName>
        <fullName evidence="12">EGF-like domain-containing protein</fullName>
    </recommendedName>
</protein>
<dbReference type="PROSITE" id="PS01186">
    <property type="entry name" value="EGF_2"/>
    <property type="match status" value="1"/>
</dbReference>
<evidence type="ECO:0000256" key="3">
    <source>
        <dbReference type="ARBA" id="ARBA00022583"/>
    </source>
</evidence>
<reference evidence="13" key="1">
    <citation type="submission" date="2025-08" db="UniProtKB">
        <authorList>
            <consortium name="Ensembl"/>
        </authorList>
    </citation>
    <scope>IDENTIFICATION</scope>
</reference>
<keyword evidence="6 11" id="KW-1133">Transmembrane helix</keyword>
<dbReference type="PANTHER" id="PTHR22722:SF5">
    <property type="entry name" value="LOW-DENSITY LIPOPROTEIN RECEPTOR-RELATED PROTEIN 1B"/>
    <property type="match status" value="1"/>
</dbReference>
<evidence type="ECO:0000313" key="13">
    <source>
        <dbReference type="Ensembl" id="ENSAMXP00005020915.1"/>
    </source>
</evidence>
<dbReference type="SUPFAM" id="SSF57196">
    <property type="entry name" value="EGF/Laminin"/>
    <property type="match status" value="2"/>
</dbReference>
<keyword evidence="9" id="KW-0675">Receptor</keyword>
<evidence type="ECO:0000256" key="5">
    <source>
        <dbReference type="ARBA" id="ARBA00022737"/>
    </source>
</evidence>
<comment type="subcellular location">
    <subcellularLocation>
        <location evidence="1">Membrane</location>
        <topology evidence="1">Single-pass type I membrane protein</topology>
    </subcellularLocation>
</comment>
<keyword evidence="7 11" id="KW-0472">Membrane</keyword>
<sequence length="238" mass="26130">MTDLYNQQLGDRPEPAENTTADYLTGGCSGCRCRGVSYFTVICLFSLIISFFVFFAVCFAEFAGNCTTMGCQYDCAVTPFGPKCYCRNGYEVGEDGKTCKDFNECAVYGTCSQACTNTDGSYICSCVEGYLSQPDNRSCKAKNNPVDRPSYLLIANSQNIQATSLNGANPISINTRKTTAMDFIYAEETVCWILVGDTSGGTQLKCAKFPNAKSFTDERTINVSLSLHREYCVYIHSC</sequence>
<evidence type="ECO:0000256" key="9">
    <source>
        <dbReference type="ARBA" id="ARBA00023170"/>
    </source>
</evidence>
<name>A0A8B9JFT4_ASTMX</name>
<evidence type="ECO:0000256" key="1">
    <source>
        <dbReference type="ARBA" id="ARBA00004479"/>
    </source>
</evidence>
<dbReference type="GO" id="GO:0005509">
    <property type="term" value="F:calcium ion binding"/>
    <property type="evidence" value="ECO:0007669"/>
    <property type="project" value="InterPro"/>
</dbReference>
<dbReference type="GO" id="GO:0006897">
    <property type="term" value="P:endocytosis"/>
    <property type="evidence" value="ECO:0007669"/>
    <property type="project" value="UniProtKB-KW"/>
</dbReference>
<dbReference type="GO" id="GO:0005041">
    <property type="term" value="F:low-density lipoprotein particle receptor activity"/>
    <property type="evidence" value="ECO:0007669"/>
    <property type="project" value="TreeGrafter"/>
</dbReference>
<dbReference type="GO" id="GO:0005886">
    <property type="term" value="C:plasma membrane"/>
    <property type="evidence" value="ECO:0007669"/>
    <property type="project" value="TreeGrafter"/>
</dbReference>
<dbReference type="FunFam" id="2.10.25.10:FF:000009">
    <property type="entry name" value="Low-density lipoprotein receptor isoform 1"/>
    <property type="match status" value="1"/>
</dbReference>
<evidence type="ECO:0000256" key="11">
    <source>
        <dbReference type="SAM" id="Phobius"/>
    </source>
</evidence>
<dbReference type="Gene3D" id="2.10.25.10">
    <property type="entry name" value="Laminin"/>
    <property type="match status" value="2"/>
</dbReference>
<keyword evidence="8" id="KW-1015">Disulfide bond</keyword>
<dbReference type="Proteomes" id="UP000694621">
    <property type="component" value="Unplaced"/>
</dbReference>
<keyword evidence="5" id="KW-0677">Repeat</keyword>
<evidence type="ECO:0000256" key="6">
    <source>
        <dbReference type="ARBA" id="ARBA00022989"/>
    </source>
</evidence>
<keyword evidence="2" id="KW-0245">EGF-like domain</keyword>
<evidence type="ECO:0000259" key="12">
    <source>
        <dbReference type="PROSITE" id="PS01186"/>
    </source>
</evidence>
<evidence type="ECO:0000256" key="10">
    <source>
        <dbReference type="ARBA" id="ARBA00023180"/>
    </source>
</evidence>
<evidence type="ECO:0000313" key="14">
    <source>
        <dbReference type="Proteomes" id="UP000694621"/>
    </source>
</evidence>
<dbReference type="PROSITE" id="PS01187">
    <property type="entry name" value="EGF_CA"/>
    <property type="match status" value="1"/>
</dbReference>
<evidence type="ECO:0000256" key="8">
    <source>
        <dbReference type="ARBA" id="ARBA00023157"/>
    </source>
</evidence>
<accession>A0A8B9JFT4</accession>
<dbReference type="InterPro" id="IPR000742">
    <property type="entry name" value="EGF"/>
</dbReference>
<organism evidence="13 14">
    <name type="scientific">Astyanax mexicanus</name>
    <name type="common">Blind cave fish</name>
    <name type="synonym">Astyanax fasciatus mexicanus</name>
    <dbReference type="NCBI Taxonomy" id="7994"/>
    <lineage>
        <taxon>Eukaryota</taxon>
        <taxon>Metazoa</taxon>
        <taxon>Chordata</taxon>
        <taxon>Craniata</taxon>
        <taxon>Vertebrata</taxon>
        <taxon>Euteleostomi</taxon>
        <taxon>Actinopterygii</taxon>
        <taxon>Neopterygii</taxon>
        <taxon>Teleostei</taxon>
        <taxon>Ostariophysi</taxon>
        <taxon>Characiformes</taxon>
        <taxon>Characoidei</taxon>
        <taxon>Acestrorhamphidae</taxon>
        <taxon>Acestrorhamphinae</taxon>
        <taxon>Astyanax</taxon>
    </lineage>
</organism>
<dbReference type="Ensembl" id="ENSAMXT00005023111.1">
    <property type="protein sequence ID" value="ENSAMXP00005020915.1"/>
    <property type="gene ID" value="ENSAMXG00005010836.1"/>
</dbReference>
<keyword evidence="10" id="KW-0325">Glycoprotein</keyword>
<evidence type="ECO:0000256" key="2">
    <source>
        <dbReference type="ARBA" id="ARBA00022536"/>
    </source>
</evidence>
<dbReference type="AlphaFoldDB" id="A0A8B9JFT4"/>
<dbReference type="InterPro" id="IPR051221">
    <property type="entry name" value="LDLR-related"/>
</dbReference>
<keyword evidence="3" id="KW-0254">Endocytosis</keyword>
<dbReference type="SMART" id="SM00181">
    <property type="entry name" value="EGF"/>
    <property type="match status" value="2"/>
</dbReference>
<evidence type="ECO:0000256" key="4">
    <source>
        <dbReference type="ARBA" id="ARBA00022692"/>
    </source>
</evidence>
<dbReference type="GO" id="GO:0043235">
    <property type="term" value="C:receptor complex"/>
    <property type="evidence" value="ECO:0007669"/>
    <property type="project" value="TreeGrafter"/>
</dbReference>
<feature type="domain" description="EGF-like" evidence="12">
    <location>
        <begin position="124"/>
        <end position="139"/>
    </location>
</feature>
<feature type="transmembrane region" description="Helical" evidence="11">
    <location>
        <begin position="38"/>
        <end position="62"/>
    </location>
</feature>
<keyword evidence="4 11" id="KW-0812">Transmembrane</keyword>
<dbReference type="InterPro" id="IPR018097">
    <property type="entry name" value="EGF_Ca-bd_CS"/>
</dbReference>
<dbReference type="SMART" id="SM00179">
    <property type="entry name" value="EGF_CA"/>
    <property type="match status" value="1"/>
</dbReference>
<dbReference type="PANTHER" id="PTHR22722">
    <property type="entry name" value="LOW-DENSITY LIPOPROTEIN RECEPTOR-RELATED PROTEIN 2-RELATED"/>
    <property type="match status" value="1"/>
</dbReference>
<dbReference type="InterPro" id="IPR001881">
    <property type="entry name" value="EGF-like_Ca-bd_dom"/>
</dbReference>
<evidence type="ECO:0000256" key="7">
    <source>
        <dbReference type="ARBA" id="ARBA00023136"/>
    </source>
</evidence>
<proteinExistence type="predicted"/>
<dbReference type="Pfam" id="PF14670">
    <property type="entry name" value="FXa_inhibition"/>
    <property type="match status" value="1"/>
</dbReference>